<keyword evidence="11" id="KW-1185">Reference proteome</keyword>
<keyword evidence="5 7" id="KW-1133">Transmembrane helix</keyword>
<dbReference type="PANTHER" id="PTHR11827">
    <property type="entry name" value="SOLUTE CARRIER FAMILY 12, CATION COTRANSPORTERS"/>
    <property type="match status" value="1"/>
</dbReference>
<evidence type="ECO:0000259" key="9">
    <source>
        <dbReference type="Pfam" id="PF03522"/>
    </source>
</evidence>
<dbReference type="Gene3D" id="1.20.1740.10">
    <property type="entry name" value="Amino acid/polyamine transporter I"/>
    <property type="match status" value="1"/>
</dbReference>
<evidence type="ECO:0000256" key="2">
    <source>
        <dbReference type="ARBA" id="ARBA00010593"/>
    </source>
</evidence>
<feature type="transmembrane region" description="Helical" evidence="7">
    <location>
        <begin position="234"/>
        <end position="257"/>
    </location>
</feature>
<dbReference type="InterPro" id="IPR018491">
    <property type="entry name" value="SLC12_C"/>
</dbReference>
<dbReference type="Pfam" id="PF00324">
    <property type="entry name" value="AA_permease"/>
    <property type="match status" value="1"/>
</dbReference>
<dbReference type="InterPro" id="IPR004841">
    <property type="entry name" value="AA-permease/SLC12A_dom"/>
</dbReference>
<dbReference type="Pfam" id="PF03522">
    <property type="entry name" value="SLC12"/>
    <property type="match status" value="1"/>
</dbReference>
<evidence type="ECO:0000256" key="6">
    <source>
        <dbReference type="ARBA" id="ARBA00023136"/>
    </source>
</evidence>
<dbReference type="AlphaFoldDB" id="C0QL82"/>
<evidence type="ECO:0000256" key="3">
    <source>
        <dbReference type="ARBA" id="ARBA00022448"/>
    </source>
</evidence>
<evidence type="ECO:0000256" key="7">
    <source>
        <dbReference type="SAM" id="Phobius"/>
    </source>
</evidence>
<keyword evidence="3" id="KW-0813">Transport</keyword>
<protein>
    <submittedName>
        <fullName evidence="10">Solute carrier family protein</fullName>
    </submittedName>
</protein>
<comment type="subcellular location">
    <subcellularLocation>
        <location evidence="1">Membrane</location>
        <topology evidence="1">Multi-pass membrane protein</topology>
    </subcellularLocation>
</comment>
<dbReference type="GO" id="GO:0006884">
    <property type="term" value="P:cell volume homeostasis"/>
    <property type="evidence" value="ECO:0007669"/>
    <property type="project" value="TreeGrafter"/>
</dbReference>
<dbReference type="GO" id="GO:0015379">
    <property type="term" value="F:potassium:chloride symporter activity"/>
    <property type="evidence" value="ECO:0007669"/>
    <property type="project" value="TreeGrafter"/>
</dbReference>
<evidence type="ECO:0000259" key="8">
    <source>
        <dbReference type="Pfam" id="PF00324"/>
    </source>
</evidence>
<dbReference type="GO" id="GO:0016020">
    <property type="term" value="C:membrane"/>
    <property type="evidence" value="ECO:0007669"/>
    <property type="project" value="UniProtKB-SubCell"/>
</dbReference>
<feature type="transmembrane region" description="Helical" evidence="7">
    <location>
        <begin position="55"/>
        <end position="78"/>
    </location>
</feature>
<dbReference type="EMBL" id="CP001087">
    <property type="protein sequence ID" value="ACN14168.1"/>
    <property type="molecule type" value="Genomic_DNA"/>
</dbReference>
<keyword evidence="6 7" id="KW-0472">Membrane</keyword>
<feature type="transmembrane region" description="Helical" evidence="7">
    <location>
        <begin position="99"/>
        <end position="123"/>
    </location>
</feature>
<dbReference type="PANTHER" id="PTHR11827:SF72">
    <property type="entry name" value="GH08340P"/>
    <property type="match status" value="1"/>
</dbReference>
<feature type="domain" description="Amino acid permease/ SLC12A" evidence="8">
    <location>
        <begin position="26"/>
        <end position="438"/>
    </location>
</feature>
<evidence type="ECO:0000256" key="1">
    <source>
        <dbReference type="ARBA" id="ARBA00004141"/>
    </source>
</evidence>
<evidence type="ECO:0000256" key="5">
    <source>
        <dbReference type="ARBA" id="ARBA00022989"/>
    </source>
</evidence>
<dbReference type="GO" id="GO:0055075">
    <property type="term" value="P:potassium ion homeostasis"/>
    <property type="evidence" value="ECO:0007669"/>
    <property type="project" value="TreeGrafter"/>
</dbReference>
<keyword evidence="4 7" id="KW-0812">Transmembrane</keyword>
<dbReference type="InterPro" id="IPR004842">
    <property type="entry name" value="SLC12A_fam"/>
</dbReference>
<feature type="transmembrane region" description="Helical" evidence="7">
    <location>
        <begin position="277"/>
        <end position="302"/>
    </location>
</feature>
<feature type="transmembrane region" description="Helical" evidence="7">
    <location>
        <begin position="204"/>
        <end position="222"/>
    </location>
</feature>
<evidence type="ECO:0000256" key="4">
    <source>
        <dbReference type="ARBA" id="ARBA00022692"/>
    </source>
</evidence>
<comment type="similarity">
    <text evidence="2">Belongs to the SLC12A transporter family.</text>
</comment>
<dbReference type="KEGG" id="dat:HRM2_10560"/>
<accession>C0QL82</accession>
<dbReference type="GO" id="GO:1990573">
    <property type="term" value="P:potassium ion import across plasma membrane"/>
    <property type="evidence" value="ECO:0007669"/>
    <property type="project" value="TreeGrafter"/>
</dbReference>
<proteinExistence type="inferred from homology"/>
<feature type="transmembrane region" description="Helical" evidence="7">
    <location>
        <begin position="135"/>
        <end position="156"/>
    </location>
</feature>
<dbReference type="FunFam" id="1.20.1740.10:FF:000013">
    <property type="entry name" value="Solute carrier family 12 member"/>
    <property type="match status" value="1"/>
</dbReference>
<dbReference type="eggNOG" id="COG0531">
    <property type="taxonomic scope" value="Bacteria"/>
</dbReference>
<dbReference type="GO" id="GO:0055064">
    <property type="term" value="P:chloride ion homeostasis"/>
    <property type="evidence" value="ECO:0007669"/>
    <property type="project" value="TreeGrafter"/>
</dbReference>
<evidence type="ECO:0000313" key="11">
    <source>
        <dbReference type="Proteomes" id="UP000000442"/>
    </source>
</evidence>
<organism evidence="10 11">
    <name type="scientific">Desulforapulum autotrophicum (strain ATCC 43914 / DSM 3382 / VKM B-1955 / HRM2)</name>
    <name type="common">Desulfobacterium autotrophicum</name>
    <dbReference type="NCBI Taxonomy" id="177437"/>
    <lineage>
        <taxon>Bacteria</taxon>
        <taxon>Pseudomonadati</taxon>
        <taxon>Thermodesulfobacteriota</taxon>
        <taxon>Desulfobacteria</taxon>
        <taxon>Desulfobacterales</taxon>
        <taxon>Desulfobacteraceae</taxon>
        <taxon>Desulforapulum</taxon>
    </lineage>
</organism>
<feature type="transmembrane region" description="Helical" evidence="7">
    <location>
        <begin position="353"/>
        <end position="374"/>
    </location>
</feature>
<feature type="transmembrane region" description="Helical" evidence="7">
    <location>
        <begin position="394"/>
        <end position="426"/>
    </location>
</feature>
<feature type="transmembrane region" description="Helical" evidence="7">
    <location>
        <begin position="163"/>
        <end position="184"/>
    </location>
</feature>
<dbReference type="Proteomes" id="UP000000442">
    <property type="component" value="Chromosome"/>
</dbReference>
<reference evidence="10 11" key="1">
    <citation type="journal article" date="2009" name="Environ. Microbiol.">
        <title>Genome sequence of Desulfobacterium autotrophicum HRM2, a marine sulfate reducer oxidizing organic carbon completely to carbon dioxide.</title>
        <authorList>
            <person name="Strittmatter A.W."/>
            <person name="Liesegang H."/>
            <person name="Rabus R."/>
            <person name="Decker I."/>
            <person name="Amann J."/>
            <person name="Andres S."/>
            <person name="Henne A."/>
            <person name="Fricke W.F."/>
            <person name="Martinez-Arias R."/>
            <person name="Bartels D."/>
            <person name="Goesmann A."/>
            <person name="Krause L."/>
            <person name="Puehler A."/>
            <person name="Klenk H.P."/>
            <person name="Richter M."/>
            <person name="Schuler M."/>
            <person name="Gloeckner F.O."/>
            <person name="Meyerdierks A."/>
            <person name="Gottschalk G."/>
            <person name="Amann R."/>
        </authorList>
    </citation>
    <scope>NUCLEOTIDE SEQUENCE [LARGE SCALE GENOMIC DNA]</scope>
    <source>
        <strain evidence="11">ATCC 43914 / DSM 3382 / HRM2</strain>
    </source>
</reference>
<gene>
    <name evidence="10" type="ordered locus">HRM2_10560</name>
</gene>
<feature type="transmembrane region" description="Helical" evidence="7">
    <location>
        <begin position="20"/>
        <end position="43"/>
    </location>
</feature>
<dbReference type="STRING" id="177437.HRM2_10560"/>
<name>C0QL82_DESAH</name>
<feature type="domain" description="SLC12A transporter C-terminal" evidence="9">
    <location>
        <begin position="614"/>
        <end position="689"/>
    </location>
</feature>
<sequence>MNEMNGKPVKDHPEPKDHKLGVFSGVFTPSILTILGLILFLRMGYTVGHAGLGKVLVLITIANLVSVLTTMSLSAIATNIQVKGGGAYYLISRTLGVQFGGAIGLVLFLAQSISIAFYCVGFAEALLTFLPPVPFVSSSSIAAVSVVLLFLFAWLGADWATKFQYVVMALLALALVSFFAGGLMHWDSGLIRQNFWASEGGLPFWVLFAVFFPAVTGFTQGVNMSGDLKDPGRAIPLGTFLAVGLSMVVYYLVAILLSGTVPNAELMVDYAIMKKVALVPGLISAGMLAATLSSAMASFLGAPRILQSIAKDKIFKILNPFAKGEGGADNPRRGVLLSGVIALATISLGQLNLIAQVVSMFFLISYALINYATFYESRTQSPSFRPRFRWFNPWLSLAGFITCAGAILAIDIQSGIMAVFILLAVYQYLKQKRGLARWADSRRSHYLKQIKENLNAAAAEVEHDRDWRPFILAFTRDSKRLKSILGFSGWLEGGSGMTAAVRLVMGQGIKTKRQQVKAFQELSVQIKEINSTAYPLVVPVFDISQALPIIIQSFGLGPLKANTVLINWMDELGKGIPGIDASRYAENLRIAYREGVNIVVLNADDHRWQKIEAQKPKERCIDVWWKNDAASRLMLLLAYLVTRHITWSGAAIRVLSCETDGGRDVEHNELMKLMEDIRIDADPVIVPDDSVRTIIEMSAGTTLVFLPCRIRENQVLDANGGSLMKLLPYLPMTALVMAAQDIDLEAEPDTGAQGELAQAEDDVTQSTAKYEAAMKESLQLQAKTEALTAQLVNHPKESDEFTVILKSADLALEDEEIAFRKVAKAKAKVEHAKKKLESLINGMGAGKGTNRQD</sequence>
<dbReference type="HOGENOM" id="CLU_001883_3_1_7"/>
<evidence type="ECO:0000313" key="10">
    <source>
        <dbReference type="EMBL" id="ACN14168.1"/>
    </source>
</evidence>